<reference evidence="11 12" key="1">
    <citation type="submission" date="2020-01" db="EMBL/GenBank/DDBJ databases">
        <authorList>
            <person name="Gulvik C.A."/>
            <person name="Batra D.G."/>
        </authorList>
    </citation>
    <scope>NUCLEOTIDE SEQUENCE [LARGE SCALE GENOMIC DNA]</scope>
    <source>
        <strain evidence="11 12">W9323</strain>
    </source>
</reference>
<dbReference type="InterPro" id="IPR001497">
    <property type="entry name" value="MethylDNA_cys_MeTrfase_AS"/>
</dbReference>
<dbReference type="PANTHER" id="PTHR10815">
    <property type="entry name" value="METHYLATED-DNA--PROTEIN-CYSTEINE METHYLTRANSFERASE"/>
    <property type="match status" value="1"/>
</dbReference>
<evidence type="ECO:0000256" key="5">
    <source>
        <dbReference type="ARBA" id="ARBA00022679"/>
    </source>
</evidence>
<keyword evidence="7" id="KW-0234">DNA repair</keyword>
<name>A0A7D3XQV2_9BACL</name>
<evidence type="ECO:0000259" key="10">
    <source>
        <dbReference type="Pfam" id="PF02870"/>
    </source>
</evidence>
<dbReference type="InterPro" id="IPR014048">
    <property type="entry name" value="MethylDNA_cys_MeTrfase_DNA-bd"/>
</dbReference>
<evidence type="ECO:0000256" key="4">
    <source>
        <dbReference type="ARBA" id="ARBA00022603"/>
    </source>
</evidence>
<feature type="domain" description="Methylated-DNA-[protein]-cysteine S-methyltransferase DNA binding" evidence="9">
    <location>
        <begin position="91"/>
        <end position="170"/>
    </location>
</feature>
<proteinExistence type="inferred from homology"/>
<dbReference type="AlphaFoldDB" id="A0A7D3XQV2"/>
<dbReference type="SUPFAM" id="SSF46767">
    <property type="entry name" value="Methylated DNA-protein cysteine methyltransferase, C-terminal domain"/>
    <property type="match status" value="1"/>
</dbReference>
<dbReference type="Pfam" id="PF01035">
    <property type="entry name" value="DNA_binding_1"/>
    <property type="match status" value="1"/>
</dbReference>
<dbReference type="PROSITE" id="PS00374">
    <property type="entry name" value="MGMT"/>
    <property type="match status" value="1"/>
</dbReference>
<accession>A0A7D3XQV2</accession>
<comment type="similarity">
    <text evidence="2">Belongs to the MGMT family.</text>
</comment>
<protein>
    <recommendedName>
        <fullName evidence="3">methylated-DNA--[protein]-cysteine S-methyltransferase</fullName>
        <ecNumber evidence="3">2.1.1.63</ecNumber>
    </recommendedName>
</protein>
<keyword evidence="6" id="KW-0227">DNA damage</keyword>
<sequence length="179" mass="20675">MKDNSRQIVYWSRLEYDAWNLYMAATSQGLCYVGSPDHPFKELTDWAGKRFLQHDLVRCEERLQQYKSELVEFFQGKRQFFSFPMDIRGTSFQQEVWNALYQIPYGETYTYTQIAELIGKPSAVRAVGTAIGANPLLISIPCHRVLGKNGTLTGYRGGLDMKKQLLHIEGKWKQVKVKV</sequence>
<organism evidence="11 12">
    <name type="scientific">Kroppenstedtia pulmonis</name>
    <dbReference type="NCBI Taxonomy" id="1380685"/>
    <lineage>
        <taxon>Bacteria</taxon>
        <taxon>Bacillati</taxon>
        <taxon>Bacillota</taxon>
        <taxon>Bacilli</taxon>
        <taxon>Bacillales</taxon>
        <taxon>Thermoactinomycetaceae</taxon>
        <taxon>Kroppenstedtia</taxon>
    </lineage>
</organism>
<keyword evidence="4 11" id="KW-0489">Methyltransferase</keyword>
<dbReference type="NCBIfam" id="TIGR00589">
    <property type="entry name" value="ogt"/>
    <property type="match status" value="1"/>
</dbReference>
<evidence type="ECO:0000256" key="1">
    <source>
        <dbReference type="ARBA" id="ARBA00001286"/>
    </source>
</evidence>
<evidence type="ECO:0000256" key="8">
    <source>
        <dbReference type="ARBA" id="ARBA00049348"/>
    </source>
</evidence>
<dbReference type="InterPro" id="IPR008332">
    <property type="entry name" value="MethylG_MeTrfase_N"/>
</dbReference>
<dbReference type="EC" id="2.1.1.63" evidence="3"/>
<dbReference type="KEGG" id="kpul:GXN76_04500"/>
<evidence type="ECO:0000313" key="11">
    <source>
        <dbReference type="EMBL" id="QKG83808.1"/>
    </source>
</evidence>
<comment type="catalytic activity">
    <reaction evidence="8">
        <text>a 6-O-methyl-2'-deoxyguanosine in DNA + L-cysteinyl-[protein] = S-methyl-L-cysteinyl-[protein] + a 2'-deoxyguanosine in DNA</text>
        <dbReference type="Rhea" id="RHEA:24000"/>
        <dbReference type="Rhea" id="RHEA-COMP:10131"/>
        <dbReference type="Rhea" id="RHEA-COMP:10132"/>
        <dbReference type="Rhea" id="RHEA-COMP:11367"/>
        <dbReference type="Rhea" id="RHEA-COMP:11368"/>
        <dbReference type="ChEBI" id="CHEBI:29950"/>
        <dbReference type="ChEBI" id="CHEBI:82612"/>
        <dbReference type="ChEBI" id="CHEBI:85445"/>
        <dbReference type="ChEBI" id="CHEBI:85448"/>
        <dbReference type="EC" id="2.1.1.63"/>
    </reaction>
</comment>
<dbReference type="EMBL" id="CP048104">
    <property type="protein sequence ID" value="QKG83808.1"/>
    <property type="molecule type" value="Genomic_DNA"/>
</dbReference>
<dbReference type="Proteomes" id="UP000503088">
    <property type="component" value="Chromosome"/>
</dbReference>
<feature type="domain" description="Methylguanine DNA methyltransferase ribonuclease-like" evidence="10">
    <location>
        <begin position="9"/>
        <end position="87"/>
    </location>
</feature>
<evidence type="ECO:0000256" key="3">
    <source>
        <dbReference type="ARBA" id="ARBA00011918"/>
    </source>
</evidence>
<evidence type="ECO:0000256" key="7">
    <source>
        <dbReference type="ARBA" id="ARBA00023204"/>
    </source>
</evidence>
<comment type="catalytic activity">
    <reaction evidence="1">
        <text>a 4-O-methyl-thymidine in DNA + L-cysteinyl-[protein] = a thymidine in DNA + S-methyl-L-cysteinyl-[protein]</text>
        <dbReference type="Rhea" id="RHEA:53428"/>
        <dbReference type="Rhea" id="RHEA-COMP:10131"/>
        <dbReference type="Rhea" id="RHEA-COMP:10132"/>
        <dbReference type="Rhea" id="RHEA-COMP:13555"/>
        <dbReference type="Rhea" id="RHEA-COMP:13556"/>
        <dbReference type="ChEBI" id="CHEBI:29950"/>
        <dbReference type="ChEBI" id="CHEBI:82612"/>
        <dbReference type="ChEBI" id="CHEBI:137386"/>
        <dbReference type="ChEBI" id="CHEBI:137387"/>
        <dbReference type="EC" id="2.1.1.63"/>
    </reaction>
</comment>
<evidence type="ECO:0000256" key="2">
    <source>
        <dbReference type="ARBA" id="ARBA00008711"/>
    </source>
</evidence>
<dbReference type="RefSeq" id="WP_173220895.1">
    <property type="nucleotide sequence ID" value="NZ_CP048104.1"/>
</dbReference>
<dbReference type="Pfam" id="PF02870">
    <property type="entry name" value="Methyltransf_1N"/>
    <property type="match status" value="1"/>
</dbReference>
<dbReference type="InterPro" id="IPR036388">
    <property type="entry name" value="WH-like_DNA-bd_sf"/>
</dbReference>
<dbReference type="PANTHER" id="PTHR10815:SF12">
    <property type="entry name" value="METHYLATED-DNA--PROTEIN-CYSTEINE METHYLTRANSFERASE, INDUCIBLE"/>
    <property type="match status" value="1"/>
</dbReference>
<evidence type="ECO:0000313" key="12">
    <source>
        <dbReference type="Proteomes" id="UP000503088"/>
    </source>
</evidence>
<dbReference type="GO" id="GO:0032259">
    <property type="term" value="P:methylation"/>
    <property type="evidence" value="ECO:0007669"/>
    <property type="project" value="UniProtKB-KW"/>
</dbReference>
<keyword evidence="12" id="KW-1185">Reference proteome</keyword>
<gene>
    <name evidence="11" type="ORF">GXN76_04500</name>
</gene>
<dbReference type="CDD" id="cd06445">
    <property type="entry name" value="ATase"/>
    <property type="match status" value="1"/>
</dbReference>
<evidence type="ECO:0000259" key="9">
    <source>
        <dbReference type="Pfam" id="PF01035"/>
    </source>
</evidence>
<dbReference type="InterPro" id="IPR036217">
    <property type="entry name" value="MethylDNA_cys_MeTrfase_DNAb"/>
</dbReference>
<dbReference type="InterPro" id="IPR036631">
    <property type="entry name" value="MGMT_N_sf"/>
</dbReference>
<dbReference type="GO" id="GO:0003908">
    <property type="term" value="F:methylated-DNA-[protein]-cysteine S-methyltransferase activity"/>
    <property type="evidence" value="ECO:0007669"/>
    <property type="project" value="UniProtKB-EC"/>
</dbReference>
<dbReference type="SUPFAM" id="SSF53155">
    <property type="entry name" value="Methylated DNA-protein cysteine methyltransferase domain"/>
    <property type="match status" value="1"/>
</dbReference>
<dbReference type="Gene3D" id="1.10.10.10">
    <property type="entry name" value="Winged helix-like DNA-binding domain superfamily/Winged helix DNA-binding domain"/>
    <property type="match status" value="1"/>
</dbReference>
<keyword evidence="5 11" id="KW-0808">Transferase</keyword>
<dbReference type="GO" id="GO:0006281">
    <property type="term" value="P:DNA repair"/>
    <property type="evidence" value="ECO:0007669"/>
    <property type="project" value="UniProtKB-KW"/>
</dbReference>
<evidence type="ECO:0000256" key="6">
    <source>
        <dbReference type="ARBA" id="ARBA00022763"/>
    </source>
</evidence>
<dbReference type="FunFam" id="1.10.10.10:FF:000214">
    <property type="entry name" value="Methylated-DNA--protein-cysteine methyltransferase"/>
    <property type="match status" value="1"/>
</dbReference>
<dbReference type="Gene3D" id="3.30.160.70">
    <property type="entry name" value="Methylated DNA-protein cysteine methyltransferase domain"/>
    <property type="match status" value="1"/>
</dbReference>